<organism evidence="2 3">
    <name type="scientific">Pseudoroseicyclus tamaricis</name>
    <dbReference type="NCBI Taxonomy" id="2705421"/>
    <lineage>
        <taxon>Bacteria</taxon>
        <taxon>Pseudomonadati</taxon>
        <taxon>Pseudomonadota</taxon>
        <taxon>Alphaproteobacteria</taxon>
        <taxon>Rhodobacterales</taxon>
        <taxon>Paracoccaceae</taxon>
        <taxon>Pseudoroseicyclus</taxon>
    </lineage>
</organism>
<dbReference type="SUPFAM" id="SSF82171">
    <property type="entry name" value="DPP6 N-terminal domain-like"/>
    <property type="match status" value="1"/>
</dbReference>
<evidence type="ECO:0000256" key="1">
    <source>
        <dbReference type="SAM" id="MobiDB-lite"/>
    </source>
</evidence>
<dbReference type="SUPFAM" id="SSF53448">
    <property type="entry name" value="Nucleotide-diphospho-sugar transferases"/>
    <property type="match status" value="1"/>
</dbReference>
<protein>
    <recommendedName>
        <fullName evidence="4">Glycosyl transferase family 2</fullName>
    </recommendedName>
</protein>
<evidence type="ECO:0000313" key="3">
    <source>
        <dbReference type="Proteomes" id="UP000474757"/>
    </source>
</evidence>
<name>A0A6B2JV57_9RHOB</name>
<reference evidence="2 3" key="1">
    <citation type="submission" date="2020-02" db="EMBL/GenBank/DDBJ databases">
        <title>Pseudoroseicyclus tamarix, sp. nov., isolated from offshore sediment of a Tamarix chinensis forest.</title>
        <authorList>
            <person name="Gai Y."/>
        </authorList>
    </citation>
    <scope>NUCLEOTIDE SEQUENCE [LARGE SCALE GENOMIC DNA]</scope>
    <source>
        <strain evidence="2 3">CLL3-39</strain>
    </source>
</reference>
<dbReference type="InterPro" id="IPR029044">
    <property type="entry name" value="Nucleotide-diphossugar_trans"/>
</dbReference>
<dbReference type="Proteomes" id="UP000474757">
    <property type="component" value="Unassembled WGS sequence"/>
</dbReference>
<accession>A0A6B2JV57</accession>
<feature type="region of interest" description="Disordered" evidence="1">
    <location>
        <begin position="199"/>
        <end position="219"/>
    </location>
</feature>
<comment type="caution">
    <text evidence="2">The sequence shown here is derived from an EMBL/GenBank/DDBJ whole genome shotgun (WGS) entry which is preliminary data.</text>
</comment>
<dbReference type="RefSeq" id="WP_163890043.1">
    <property type="nucleotide sequence ID" value="NZ_JAAFYS010000001.1"/>
</dbReference>
<proteinExistence type="predicted"/>
<evidence type="ECO:0008006" key="4">
    <source>
        <dbReference type="Google" id="ProtNLM"/>
    </source>
</evidence>
<gene>
    <name evidence="2" type="ORF">GZA08_03665</name>
</gene>
<keyword evidence="3" id="KW-1185">Reference proteome</keyword>
<evidence type="ECO:0000313" key="2">
    <source>
        <dbReference type="EMBL" id="NDV00064.1"/>
    </source>
</evidence>
<dbReference type="EMBL" id="JAAGAB010000001">
    <property type="protein sequence ID" value="NDV00064.1"/>
    <property type="molecule type" value="Genomic_DNA"/>
</dbReference>
<sequence length="1338" mass="147105">MHDLPQPGGAAAPRIRLVSCVGVGLDLAFLPHFLRHYAGLGIEPAHMHFILNAGEEEGAALERAEAMLAEFGAAPPRLWRGTYSSEAMWAERRALQREVAAPEEWIVNSDVDEHYSFPAPLPEIVEHCRQVGATCVQGLQIDRFAADGTLAPVADAPALAEQFPSEGEASFHIFGGGKHQGISGTTKIMLHRADVFPRRGGHNPEGLTKDSRGAASADGPRFLAGRPLHTFREIADPAFRFAFPFQSAHYKWTAARLPSIERRLSAAEVSPAGREFGGKVQDYMAQNGRIRLDDVALRAPGDRPEPNWRGAMAALRHGMSDVFVVIRAAGERTEDLCRELVRAELPDAQIALIREVPFAAAVRRAFELGVAAGRDWTLCLDADVLLRPGALAELLAAARAQPENTFGVCGRVADPLLGQWRVAGQHLYRTKWLGKALEEVRFDPEQRRPESHVKRQMKGRGHDWADVDVAMGLHDAEQSFADIFRKVVVHTRKHDRFMGYARRYWERLGGGDADLRVALWALEAPERIADVRPPQGEGARNVQIDRRHFPERIDAFLGEVGLQEKPPLVADAFGPEEISRRLEAFAEAPEWLEDREQIEADHAREVTRRAQRPRLISCIGVDGPGDGDLPLLPHFLKHYLRLGISRGRIHLILNAASADSPNLARAREIVGRFGTAPPEVWVGPYTSGDMWDRRRALQQKVAGPDDWIVNADADEFHAYPAPLDEVTEVCAELGVRCVQGPFVDRIASDGRLAPVEEGRPLFAQFPLAADVGGAIGKRPGAEDATGTVKLMLHRGDVVPGLGGHSVQNVRPAALVYNLPLQQFPRIKAPEWRFRLPFLVWHFKWTAGLAEGLEARRSTAGASAAGSSYGGRILDYLHETGGRIVPEHVRLAPEGIGEAHEGWRDEVTALAEAGARLRPVRTRAVRQRKAAEATAASLAPGWRVRQLTFGSAGGAFHAHSYYDIPVLSDDASRVAAYRMGIEGRWMTPRDAVEIGIVDVERGGFAPVGTSHAWSWQQGPMAQWLPGDRGLVWNDRASVGAEGGDAFVARLYDTATGETCTLPRPVYCLAAGGQVGLSLNMARLDKVRPGYGYPGGAGTGLDEGAPEGDGIWAVSLVNPDAPPRLLLPLSRAVQVLAAWLPEAEREEHLSGALVHWFNHAKVSPDGRRFTAKLRWRAADLKSRWTGLMGVSITCGMDGEDMAILARGTSHVMWDGPDRLYFWHQAEKRFVTMTDAVPEGTNGAVPHPDLITANVHFRHIPDAPMFAVYDTPYEPEIDVMWLDRQTGEAERLARFHNHQPPHGPYRCDLHPVPSRDGRRIIVTSLQDGGRQIYVLEREASA</sequence>